<evidence type="ECO:0000256" key="8">
    <source>
        <dbReference type="ARBA" id="ARBA00036824"/>
    </source>
</evidence>
<keyword evidence="7" id="KW-0961">Cell wall biogenesis/degradation</keyword>
<sequence>MKLSLVITALVGVTSALPEPSYDSVPKTPAHNTPSLPEGNWNYGPYVDHLKDAQKKAKKAPKKYHKFPYGYQQPSFVGWKSYKAYGPNLGGWLLLEKGIEPKFFNDNGAAAAQDEWSFCKVLGKKKCGRLLEQRYATWFTEKDVDLWAQYGVNTLRIPVGYWAFMKPVNGDTYYHGNQLKYLAKLANYAIQRKNMHIVLDLHGLPGGQNGLDNQGKIGDLNWWNNQVNFDHSIELVRLATQFIQRQPRPDQYTLGLVNEPLMQGPALFGQTDKSIAYLNKYYKAALKVVRKLDPHQRIPVMLSDGFAGPNIWDQWWANSKQNIVFDTHIYYFIGGSYPQTAPYEACYLAKSYENATNPVFIGEWSIQATSFNTKDVATRKNFFYSQTAAYEKYLNGGTFWNGKHFGTNVVGDKDGSTQESYWSFTQLIKDGVIVKRGREGKVVQCNA</sequence>
<dbReference type="Gene3D" id="3.20.20.80">
    <property type="entry name" value="Glycosidases"/>
    <property type="match status" value="1"/>
</dbReference>
<reference evidence="13" key="1">
    <citation type="submission" date="2022-09" db="EMBL/GenBank/DDBJ databases">
        <title>Fusarium specimens isolated from Avocado Roots.</title>
        <authorList>
            <person name="Stajich J."/>
            <person name="Roper C."/>
            <person name="Heimlech-Rivalta G."/>
        </authorList>
    </citation>
    <scope>NUCLEOTIDE SEQUENCE</scope>
    <source>
        <strain evidence="13">CF00136</strain>
    </source>
</reference>
<comment type="caution">
    <text evidence="13">The sequence shown here is derived from an EMBL/GenBank/DDBJ whole genome shotgun (WGS) entry which is preliminary data.</text>
</comment>
<dbReference type="AlphaFoldDB" id="A0A9W8RYR8"/>
<evidence type="ECO:0000256" key="9">
    <source>
        <dbReference type="ARBA" id="ARBA00038929"/>
    </source>
</evidence>
<accession>A0A9W8RYR8</accession>
<dbReference type="Pfam" id="PF00150">
    <property type="entry name" value="Cellulase"/>
    <property type="match status" value="1"/>
</dbReference>
<evidence type="ECO:0000256" key="11">
    <source>
        <dbReference type="SAM" id="SignalP"/>
    </source>
</evidence>
<keyword evidence="14" id="KW-1185">Reference proteome</keyword>
<evidence type="ECO:0000256" key="3">
    <source>
        <dbReference type="ARBA" id="ARBA00022525"/>
    </source>
</evidence>
<evidence type="ECO:0000256" key="1">
    <source>
        <dbReference type="ARBA" id="ARBA00004613"/>
    </source>
</evidence>
<evidence type="ECO:0000259" key="12">
    <source>
        <dbReference type="Pfam" id="PF00150"/>
    </source>
</evidence>
<dbReference type="SUPFAM" id="SSF51445">
    <property type="entry name" value="(Trans)glycosidases"/>
    <property type="match status" value="1"/>
</dbReference>
<keyword evidence="5 10" id="KW-0378">Hydrolase</keyword>
<dbReference type="GO" id="GO:0071555">
    <property type="term" value="P:cell wall organization"/>
    <property type="evidence" value="ECO:0007669"/>
    <property type="project" value="UniProtKB-KW"/>
</dbReference>
<keyword evidence="4 11" id="KW-0732">Signal</keyword>
<feature type="chain" id="PRO_5040928891" description="glucan 1,3-beta-glucosidase" evidence="11">
    <location>
        <begin position="17"/>
        <end position="447"/>
    </location>
</feature>
<feature type="domain" description="Glycoside hydrolase family 5" evidence="12">
    <location>
        <begin position="140"/>
        <end position="373"/>
    </location>
</feature>
<dbReference type="EC" id="3.2.1.58" evidence="9"/>
<evidence type="ECO:0000256" key="2">
    <source>
        <dbReference type="ARBA" id="ARBA00005641"/>
    </source>
</evidence>
<evidence type="ECO:0000256" key="4">
    <source>
        <dbReference type="ARBA" id="ARBA00022729"/>
    </source>
</evidence>
<name>A0A9W8RYR8_9HYPO</name>
<comment type="catalytic activity">
    <reaction evidence="8">
        <text>Successive hydrolysis of beta-D-glucose units from the non-reducing ends of (1-&gt;3)-beta-D-glucans, releasing alpha-glucose.</text>
        <dbReference type="EC" id="3.2.1.58"/>
    </reaction>
</comment>
<dbReference type="PANTHER" id="PTHR31297">
    <property type="entry name" value="GLUCAN ENDO-1,6-BETA-GLUCOSIDASE B"/>
    <property type="match status" value="1"/>
</dbReference>
<dbReference type="GO" id="GO:0004338">
    <property type="term" value="F:glucan exo-1,3-beta-glucosidase activity"/>
    <property type="evidence" value="ECO:0007669"/>
    <property type="project" value="UniProtKB-EC"/>
</dbReference>
<keyword evidence="6 10" id="KW-0326">Glycosidase</keyword>
<comment type="similarity">
    <text evidence="2 10">Belongs to the glycosyl hydrolase 5 (cellulase A) family.</text>
</comment>
<dbReference type="PANTHER" id="PTHR31297:SF1">
    <property type="entry name" value="GLUCAN 1,3-BETA-GLUCOSIDASE I_II-RELATED"/>
    <property type="match status" value="1"/>
</dbReference>
<dbReference type="EMBL" id="JAOQAZ010000018">
    <property type="protein sequence ID" value="KAJ4256834.1"/>
    <property type="molecule type" value="Genomic_DNA"/>
</dbReference>
<dbReference type="GO" id="GO:0009986">
    <property type="term" value="C:cell surface"/>
    <property type="evidence" value="ECO:0007669"/>
    <property type="project" value="TreeGrafter"/>
</dbReference>
<evidence type="ECO:0000256" key="6">
    <source>
        <dbReference type="ARBA" id="ARBA00023295"/>
    </source>
</evidence>
<evidence type="ECO:0000256" key="10">
    <source>
        <dbReference type="RuleBase" id="RU361153"/>
    </source>
</evidence>
<evidence type="ECO:0000256" key="5">
    <source>
        <dbReference type="ARBA" id="ARBA00022801"/>
    </source>
</evidence>
<feature type="signal peptide" evidence="11">
    <location>
        <begin position="1"/>
        <end position="16"/>
    </location>
</feature>
<keyword evidence="3" id="KW-0964">Secreted</keyword>
<gene>
    <name evidence="13" type="ORF">NW762_008930</name>
</gene>
<dbReference type="InterPro" id="IPR017853">
    <property type="entry name" value="GH"/>
</dbReference>
<dbReference type="GO" id="GO:0005576">
    <property type="term" value="C:extracellular region"/>
    <property type="evidence" value="ECO:0007669"/>
    <property type="project" value="UniProtKB-SubCell"/>
</dbReference>
<dbReference type="InterPro" id="IPR050386">
    <property type="entry name" value="Glycosyl_hydrolase_5"/>
</dbReference>
<evidence type="ECO:0000313" key="13">
    <source>
        <dbReference type="EMBL" id="KAJ4256834.1"/>
    </source>
</evidence>
<dbReference type="OrthoDB" id="1887033at2759"/>
<protein>
    <recommendedName>
        <fullName evidence="9">glucan 1,3-beta-glucosidase</fullName>
        <ecNumber evidence="9">3.2.1.58</ecNumber>
    </recommendedName>
</protein>
<organism evidence="13 14">
    <name type="scientific">Fusarium torreyae</name>
    <dbReference type="NCBI Taxonomy" id="1237075"/>
    <lineage>
        <taxon>Eukaryota</taxon>
        <taxon>Fungi</taxon>
        <taxon>Dikarya</taxon>
        <taxon>Ascomycota</taxon>
        <taxon>Pezizomycotina</taxon>
        <taxon>Sordariomycetes</taxon>
        <taxon>Hypocreomycetidae</taxon>
        <taxon>Hypocreales</taxon>
        <taxon>Nectriaceae</taxon>
        <taxon>Fusarium</taxon>
    </lineage>
</organism>
<dbReference type="InterPro" id="IPR001547">
    <property type="entry name" value="Glyco_hydro_5"/>
</dbReference>
<evidence type="ECO:0000313" key="14">
    <source>
        <dbReference type="Proteomes" id="UP001152049"/>
    </source>
</evidence>
<evidence type="ECO:0000256" key="7">
    <source>
        <dbReference type="ARBA" id="ARBA00023316"/>
    </source>
</evidence>
<dbReference type="GO" id="GO:0009251">
    <property type="term" value="P:glucan catabolic process"/>
    <property type="evidence" value="ECO:0007669"/>
    <property type="project" value="TreeGrafter"/>
</dbReference>
<dbReference type="Proteomes" id="UP001152049">
    <property type="component" value="Unassembled WGS sequence"/>
</dbReference>
<comment type="subcellular location">
    <subcellularLocation>
        <location evidence="1">Secreted</location>
    </subcellularLocation>
</comment>
<proteinExistence type="inferred from homology"/>